<dbReference type="InterPro" id="IPR005545">
    <property type="entry name" value="YCII"/>
</dbReference>
<dbReference type="SUPFAM" id="SSF54909">
    <property type="entry name" value="Dimeric alpha+beta barrel"/>
    <property type="match status" value="1"/>
</dbReference>
<dbReference type="Gene3D" id="3.30.70.1060">
    <property type="entry name" value="Dimeric alpha+beta barrel"/>
    <property type="match status" value="1"/>
</dbReference>
<evidence type="ECO:0000313" key="4">
    <source>
        <dbReference type="Proteomes" id="UP000054516"/>
    </source>
</evidence>
<feature type="compositionally biased region" description="Low complexity" evidence="1">
    <location>
        <begin position="33"/>
        <end position="46"/>
    </location>
</feature>
<evidence type="ECO:0000256" key="1">
    <source>
        <dbReference type="SAM" id="MobiDB-lite"/>
    </source>
</evidence>
<proteinExistence type="predicted"/>
<dbReference type="PANTHER" id="PTHR33606">
    <property type="entry name" value="PROTEIN YCII"/>
    <property type="match status" value="1"/>
</dbReference>
<dbReference type="AlphaFoldDB" id="A0A1S7UJ88"/>
<evidence type="ECO:0000259" key="2">
    <source>
        <dbReference type="Pfam" id="PF03795"/>
    </source>
</evidence>
<accession>A0A1S7UJ88</accession>
<name>A0A1S7UJ88_ROSNE</name>
<dbReference type="InterPro" id="IPR011008">
    <property type="entry name" value="Dimeric_a/b-barrel"/>
</dbReference>
<keyword evidence="4" id="KW-1185">Reference proteome</keyword>
<dbReference type="Proteomes" id="UP000054516">
    <property type="component" value="Unassembled WGS sequence"/>
</dbReference>
<sequence length="190" mass="20562">MSSRLLLLRVLPLPLPSLRQSLHRRIPQSVLIASPSSSSSTPSPAHARSRIPLPRFSSSSSSSSSSSPANPMASLSTPPAPPAGKFEWLVVIPDKPGVHEKRLEVRAQHLAGSKPLAESGFVKTGGAIFNEKPESDDASKFSFYGSTLVCVASSKEEILELLEKDIYTTSGVWDLEKVQIWPAKFAFRNP</sequence>
<gene>
    <name evidence="3" type="ORF">SAMD00023353_0403310</name>
</gene>
<reference evidence="3" key="1">
    <citation type="submission" date="2016-03" db="EMBL/GenBank/DDBJ databases">
        <title>Draft genome sequence of Rosellinia necatrix.</title>
        <authorList>
            <person name="Kanematsu S."/>
        </authorList>
    </citation>
    <scope>NUCLEOTIDE SEQUENCE [LARGE SCALE GENOMIC DNA]</scope>
    <source>
        <strain evidence="3">W97</strain>
    </source>
</reference>
<dbReference type="OrthoDB" id="5519740at2759"/>
<feature type="region of interest" description="Disordered" evidence="1">
    <location>
        <begin position="32"/>
        <end position="79"/>
    </location>
</feature>
<feature type="compositionally biased region" description="Low complexity" evidence="1">
    <location>
        <begin position="57"/>
        <end position="67"/>
    </location>
</feature>
<dbReference type="EMBL" id="DF977449">
    <property type="protein sequence ID" value="GAP83301.2"/>
    <property type="molecule type" value="Genomic_DNA"/>
</dbReference>
<organism evidence="3">
    <name type="scientific">Rosellinia necatrix</name>
    <name type="common">White root-rot fungus</name>
    <dbReference type="NCBI Taxonomy" id="77044"/>
    <lineage>
        <taxon>Eukaryota</taxon>
        <taxon>Fungi</taxon>
        <taxon>Dikarya</taxon>
        <taxon>Ascomycota</taxon>
        <taxon>Pezizomycotina</taxon>
        <taxon>Sordariomycetes</taxon>
        <taxon>Xylariomycetidae</taxon>
        <taxon>Xylariales</taxon>
        <taxon>Xylariaceae</taxon>
        <taxon>Rosellinia</taxon>
    </lineage>
</organism>
<dbReference type="InterPro" id="IPR051807">
    <property type="entry name" value="Sec-metab_biosynth-assoc"/>
</dbReference>
<protein>
    <submittedName>
        <fullName evidence="3">Putative dimeric alpha-beta barrel protein</fullName>
    </submittedName>
</protein>
<dbReference type="STRING" id="77044.A0A1S7UJ88"/>
<evidence type="ECO:0000313" key="3">
    <source>
        <dbReference type="EMBL" id="GAP83301.2"/>
    </source>
</evidence>
<dbReference type="Pfam" id="PF03795">
    <property type="entry name" value="YCII"/>
    <property type="match status" value="1"/>
</dbReference>
<feature type="domain" description="YCII-related" evidence="2">
    <location>
        <begin position="88"/>
        <end position="181"/>
    </location>
</feature>
<dbReference type="PANTHER" id="PTHR33606:SF3">
    <property type="entry name" value="PROTEIN YCII"/>
    <property type="match status" value="1"/>
</dbReference>